<dbReference type="InterPro" id="IPR004147">
    <property type="entry name" value="ABC1_dom"/>
</dbReference>
<dbReference type="PANTHER" id="PTHR10566">
    <property type="entry name" value="CHAPERONE-ACTIVITY OF BC1 COMPLEX CABC1 -RELATED"/>
    <property type="match status" value="1"/>
</dbReference>
<keyword evidence="4" id="KW-0808">Transferase</keyword>
<keyword evidence="5" id="KW-1185">Reference proteome</keyword>
<keyword evidence="4" id="KW-0418">Kinase</keyword>
<feature type="domain" description="ABC1 atypical kinase-like" evidence="3">
    <location>
        <begin position="75"/>
        <end position="316"/>
    </location>
</feature>
<evidence type="ECO:0000259" key="3">
    <source>
        <dbReference type="Pfam" id="PF03109"/>
    </source>
</evidence>
<keyword evidence="2" id="KW-1133">Transmembrane helix</keyword>
<dbReference type="Pfam" id="PF03109">
    <property type="entry name" value="ABC1"/>
    <property type="match status" value="1"/>
</dbReference>
<dbReference type="RefSeq" id="WP_261673494.1">
    <property type="nucleotide sequence ID" value="NZ_JARUJP010000034.1"/>
</dbReference>
<dbReference type="PANTHER" id="PTHR10566:SF113">
    <property type="entry name" value="PROTEIN ACTIVITY OF BC1 COMPLEX KINASE 7, CHLOROPLASTIC"/>
    <property type="match status" value="1"/>
</dbReference>
<dbReference type="InterPro" id="IPR050154">
    <property type="entry name" value="UbiB_kinase"/>
</dbReference>
<dbReference type="Proteomes" id="UP001281656">
    <property type="component" value="Unassembled WGS sequence"/>
</dbReference>
<evidence type="ECO:0000256" key="2">
    <source>
        <dbReference type="SAM" id="Phobius"/>
    </source>
</evidence>
<dbReference type="GO" id="GO:0016301">
    <property type="term" value="F:kinase activity"/>
    <property type="evidence" value="ECO:0007669"/>
    <property type="project" value="UniProtKB-KW"/>
</dbReference>
<dbReference type="SUPFAM" id="SSF56112">
    <property type="entry name" value="Protein kinase-like (PK-like)"/>
    <property type="match status" value="1"/>
</dbReference>
<feature type="transmembrane region" description="Helical" evidence="2">
    <location>
        <begin position="477"/>
        <end position="494"/>
    </location>
</feature>
<name>A0ABU4JYJ8_9CLOT</name>
<protein>
    <submittedName>
        <fullName evidence="4">AarF/ABC1/UbiB kinase family protein</fullName>
    </submittedName>
</protein>
<gene>
    <name evidence="4" type="ORF">P8V03_17655</name>
</gene>
<accession>A0ABU4JYJ8</accession>
<comment type="caution">
    <text evidence="4">The sequence shown here is derived from an EMBL/GenBank/DDBJ whole genome shotgun (WGS) entry which is preliminary data.</text>
</comment>
<dbReference type="EMBL" id="JARUJP010000034">
    <property type="protein sequence ID" value="MDW8802971.1"/>
    <property type="molecule type" value="Genomic_DNA"/>
</dbReference>
<comment type="similarity">
    <text evidence="1">Belongs to the protein kinase superfamily. ADCK protein kinase family.</text>
</comment>
<organism evidence="4 5">
    <name type="scientific">Clostridium tanneri</name>
    <dbReference type="NCBI Taxonomy" id="3037988"/>
    <lineage>
        <taxon>Bacteria</taxon>
        <taxon>Bacillati</taxon>
        <taxon>Bacillota</taxon>
        <taxon>Clostridia</taxon>
        <taxon>Eubacteriales</taxon>
        <taxon>Clostridiaceae</taxon>
        <taxon>Clostridium</taxon>
    </lineage>
</organism>
<feature type="transmembrane region" description="Helical" evidence="2">
    <location>
        <begin position="506"/>
        <end position="528"/>
    </location>
</feature>
<reference evidence="4 5" key="1">
    <citation type="submission" date="2023-04" db="EMBL/GenBank/DDBJ databases">
        <title>Clostridium tannerae sp. nov., isolated from the fecal material of an alpaca.</title>
        <authorList>
            <person name="Miller S."/>
            <person name="Hendry M."/>
            <person name="King J."/>
            <person name="Sankaranarayanan K."/>
            <person name="Lawson P.A."/>
        </authorList>
    </citation>
    <scope>NUCLEOTIDE SEQUENCE [LARGE SCALE GENOMIC DNA]</scope>
    <source>
        <strain evidence="4 5">A1-XYC3</strain>
    </source>
</reference>
<keyword evidence="2" id="KW-0812">Transmembrane</keyword>
<dbReference type="InterPro" id="IPR011009">
    <property type="entry name" value="Kinase-like_dom_sf"/>
</dbReference>
<dbReference type="CDD" id="cd05121">
    <property type="entry name" value="ABC1_ADCK3-like"/>
    <property type="match status" value="1"/>
</dbReference>
<proteinExistence type="inferred from homology"/>
<evidence type="ECO:0000313" key="4">
    <source>
        <dbReference type="EMBL" id="MDW8802971.1"/>
    </source>
</evidence>
<sequence>MYKNSVQRFKEIVRVLASYGFGYIVDSKSNRAKNSPINLTKAFEELGPTFIKIGQILSARPDILPPDYIKELSNLQDKVAPERYEDINSIFISEFNKPIEECFIYFEKEPLASASIAQVHNAILDDGREVIVKVQRPEIREKMHMDISILHKIIKLSKSKFANALIDPSEALDEILASTENELNFKIEAENINKFRDLNKNVAFCYAPFIIDRLSSSKVLTMEKINGLKITDIHSLDTYGYDSNDIGKKLTLSFFKQIFTDGFFHGDPHPGNLLIDKGKICFIDFGIVGTLSDSLKSSLNEAIVAVALKDIDKLVSVIISIGIKKGFVDRNKLYEDIEYLFFRYVSTSLNNIKISVLIEEIFDCAKNNNIKLPKDLTLLVKAMIIVEGVVAKIAPEIQIIDVAIPFVRTNSELLLLKNINLDQFLIHSYNFTKDLSLLPSKFTELTNSILKGRAKIQFEIPHLNKSINELNKMTNRLVFALIISSSIIGSSLILNKNIGPQIYGMSFIGILGFAIAALMGLWLLVSIIKSGKL</sequence>
<evidence type="ECO:0000313" key="5">
    <source>
        <dbReference type="Proteomes" id="UP001281656"/>
    </source>
</evidence>
<keyword evidence="2" id="KW-0472">Membrane</keyword>
<evidence type="ECO:0000256" key="1">
    <source>
        <dbReference type="ARBA" id="ARBA00009670"/>
    </source>
</evidence>